<dbReference type="EMBL" id="JAHFXF010000288">
    <property type="protein sequence ID" value="KAG9690931.1"/>
    <property type="molecule type" value="Genomic_DNA"/>
</dbReference>
<dbReference type="Gene3D" id="3.40.50.150">
    <property type="entry name" value="Vaccinia Virus protein VP39"/>
    <property type="match status" value="1"/>
</dbReference>
<sequence>MSHQDNDVTAHNRETWDSKAKDYDAKPWQKKIAAQVASALDSHSSWLGANWTSSSNKECRLLDYACGTGSVTRALSNHITHATGLDISSQMLEQYSTLLSSSHPSLSLTTAIADFCTNDPDPCLQGPEFYDFDVAGVALGFHHFNNPELCISNLATRLKSGGVLFIVDWLPKEVKPEEHIGSQHAHPTSSDTKEGNDTEEWKKMQKTIKTNGFTEEDMRNFFEGAGFQEFGFVVLEESFILQMNGKEVKKTGFIAKGRKV</sequence>
<organism evidence="2 3">
    <name type="scientific">Aureobasidium melanogenum</name>
    <name type="common">Aureobasidium pullulans var. melanogenum</name>
    <dbReference type="NCBI Taxonomy" id="46634"/>
    <lineage>
        <taxon>Eukaryota</taxon>
        <taxon>Fungi</taxon>
        <taxon>Dikarya</taxon>
        <taxon>Ascomycota</taxon>
        <taxon>Pezizomycotina</taxon>
        <taxon>Dothideomycetes</taxon>
        <taxon>Dothideomycetidae</taxon>
        <taxon>Dothideales</taxon>
        <taxon>Saccotheciaceae</taxon>
        <taxon>Aureobasidium</taxon>
    </lineage>
</organism>
<accession>A0A9P8EIL8</accession>
<name>A0A9P8EIL8_AURME</name>
<dbReference type="OrthoDB" id="3647at2759"/>
<reference evidence="2" key="2">
    <citation type="submission" date="2021-08" db="EMBL/GenBank/DDBJ databases">
        <authorList>
            <person name="Gostincar C."/>
            <person name="Sun X."/>
            <person name="Song Z."/>
            <person name="Gunde-Cimerman N."/>
        </authorList>
    </citation>
    <scope>NUCLEOTIDE SEQUENCE</scope>
    <source>
        <strain evidence="2">EXF-9911</strain>
    </source>
</reference>
<evidence type="ECO:0000313" key="3">
    <source>
        <dbReference type="Proteomes" id="UP000779574"/>
    </source>
</evidence>
<comment type="caution">
    <text evidence="2">The sequence shown here is derived from an EMBL/GenBank/DDBJ whole genome shotgun (WGS) entry which is preliminary data.</text>
</comment>
<feature type="region of interest" description="Disordered" evidence="1">
    <location>
        <begin position="177"/>
        <end position="201"/>
    </location>
</feature>
<dbReference type="Pfam" id="PF13489">
    <property type="entry name" value="Methyltransf_23"/>
    <property type="match status" value="1"/>
</dbReference>
<feature type="compositionally biased region" description="Basic and acidic residues" evidence="1">
    <location>
        <begin position="191"/>
        <end position="201"/>
    </location>
</feature>
<dbReference type="Proteomes" id="UP000779574">
    <property type="component" value="Unassembled WGS sequence"/>
</dbReference>
<gene>
    <name evidence="2" type="ORF">KCU76_g7802</name>
</gene>
<dbReference type="GO" id="GO:0032259">
    <property type="term" value="P:methylation"/>
    <property type="evidence" value="ECO:0007669"/>
    <property type="project" value="UniProtKB-KW"/>
</dbReference>
<dbReference type="CDD" id="cd02440">
    <property type="entry name" value="AdoMet_MTases"/>
    <property type="match status" value="1"/>
</dbReference>
<feature type="non-terminal residue" evidence="2">
    <location>
        <position position="1"/>
    </location>
</feature>
<dbReference type="InterPro" id="IPR029063">
    <property type="entry name" value="SAM-dependent_MTases_sf"/>
</dbReference>
<keyword evidence="2" id="KW-0489">Methyltransferase</keyword>
<dbReference type="AlphaFoldDB" id="A0A9P8EIL8"/>
<dbReference type="GO" id="GO:0008168">
    <property type="term" value="F:methyltransferase activity"/>
    <property type="evidence" value="ECO:0007669"/>
    <property type="project" value="UniProtKB-KW"/>
</dbReference>
<dbReference type="SUPFAM" id="SSF53335">
    <property type="entry name" value="S-adenosyl-L-methionine-dependent methyltransferases"/>
    <property type="match status" value="1"/>
</dbReference>
<dbReference type="PANTHER" id="PTHR43591:SF108">
    <property type="entry name" value="S-ADENOSYL-L-METHIONINE-DEPENDENT METHYLTRANSFERASE"/>
    <property type="match status" value="1"/>
</dbReference>
<proteinExistence type="predicted"/>
<protein>
    <submittedName>
        <fullName evidence="2">S-adenosyl-L-methionine-dependent methyltransferase</fullName>
    </submittedName>
</protein>
<evidence type="ECO:0000256" key="1">
    <source>
        <dbReference type="SAM" id="MobiDB-lite"/>
    </source>
</evidence>
<dbReference type="PANTHER" id="PTHR43591">
    <property type="entry name" value="METHYLTRANSFERASE"/>
    <property type="match status" value="1"/>
</dbReference>
<evidence type="ECO:0000313" key="2">
    <source>
        <dbReference type="EMBL" id="KAG9690931.1"/>
    </source>
</evidence>
<keyword evidence="2" id="KW-0808">Transferase</keyword>
<reference evidence="2" key="1">
    <citation type="journal article" date="2021" name="J Fungi (Basel)">
        <title>Virulence traits and population genomics of the black yeast Aureobasidium melanogenum.</title>
        <authorList>
            <person name="Cernosa A."/>
            <person name="Sun X."/>
            <person name="Gostincar C."/>
            <person name="Fang C."/>
            <person name="Gunde-Cimerman N."/>
            <person name="Song Z."/>
        </authorList>
    </citation>
    <scope>NUCLEOTIDE SEQUENCE</scope>
    <source>
        <strain evidence="2">EXF-9911</strain>
    </source>
</reference>